<evidence type="ECO:0000256" key="1">
    <source>
        <dbReference type="PIRNR" id="PIRNR016897"/>
    </source>
</evidence>
<dbReference type="GO" id="GO:0045893">
    <property type="term" value="P:positive regulation of DNA-templated transcription"/>
    <property type="evidence" value="ECO:0007669"/>
    <property type="project" value="TreeGrafter"/>
</dbReference>
<keyword evidence="1" id="KW-0805">Transcription regulation</keyword>
<keyword evidence="1" id="KW-0319">Glycerol metabolism</keyword>
<evidence type="ECO:0000313" key="2">
    <source>
        <dbReference type="EMBL" id="QMT19050.1"/>
    </source>
</evidence>
<dbReference type="InterPro" id="IPR006699">
    <property type="entry name" value="GlpP"/>
</dbReference>
<dbReference type="InterPro" id="IPR013785">
    <property type="entry name" value="Aldolase_TIM"/>
</dbReference>
<dbReference type="GO" id="GO:0001072">
    <property type="term" value="F:transcription antitermination factor activity, RNA binding"/>
    <property type="evidence" value="ECO:0007669"/>
    <property type="project" value="TreeGrafter"/>
</dbReference>
<dbReference type="AlphaFoldDB" id="A0A7D7MIW4"/>
<gene>
    <name evidence="2" type="ORF">H1Q58_11775</name>
</gene>
<comment type="function">
    <text evidence="1">Regulates expression of the glpD operon. In the presence of glycerol 3-phosphate (G3P) causes antitermination of transcription of glpD at the inverted repeat of the leader region to enhance its transcription. Binds and stabilizes glpD leader mRNA.</text>
</comment>
<dbReference type="Proteomes" id="UP000514716">
    <property type="component" value="Chromosome"/>
</dbReference>
<dbReference type="GO" id="GO:0003723">
    <property type="term" value="F:RNA binding"/>
    <property type="evidence" value="ECO:0007669"/>
    <property type="project" value="UniProtKB-KW"/>
</dbReference>
<organism evidence="2 3">
    <name type="scientific">Planococcus maritimus</name>
    <dbReference type="NCBI Taxonomy" id="192421"/>
    <lineage>
        <taxon>Bacteria</taxon>
        <taxon>Bacillati</taxon>
        <taxon>Bacillota</taxon>
        <taxon>Bacilli</taxon>
        <taxon>Bacillales</taxon>
        <taxon>Caryophanaceae</taxon>
        <taxon>Planococcus</taxon>
    </lineage>
</organism>
<reference evidence="2 3" key="1">
    <citation type="submission" date="2020-07" db="EMBL/GenBank/DDBJ databases">
        <title>Screening of a cold-adapted Planococcus bacterium producing protease in traditional shrimp paste and protease identification by genome sequencing.</title>
        <authorList>
            <person name="Gao R."/>
            <person name="Leng W."/>
            <person name="Chu Q."/>
            <person name="Wu X."/>
            <person name="Liu H."/>
            <person name="Li X."/>
        </authorList>
    </citation>
    <scope>NUCLEOTIDE SEQUENCE [LARGE SCALE GENOMIC DNA]</scope>
    <source>
        <strain evidence="2 3">XJ11</strain>
    </source>
</reference>
<dbReference type="PANTHER" id="PTHR35787:SF1">
    <property type="entry name" value="GLYCEROL UPTAKE OPERON ANTITERMINATOR REGULATORY PROTEIN"/>
    <property type="match status" value="1"/>
</dbReference>
<keyword evidence="1" id="KW-0804">Transcription</keyword>
<dbReference type="KEGG" id="pdec:H1Q58_11775"/>
<dbReference type="SUPFAM" id="SSF110391">
    <property type="entry name" value="GlpP-like"/>
    <property type="match status" value="1"/>
</dbReference>
<keyword evidence="1" id="KW-0694">RNA-binding</keyword>
<sequence>MEEEIQLVKLKGVVPAMRNLKEFERLLASDQETIIFLEVRLAQLKPLVAAAKKAGKKVILHADLIQGLKTDAYGIEYLVREVKPDGIVSTRSNVIALAKKNKLTTIQRLFLLDSHALEHNLSLIDQVKPDYIELLPGLIPSIIKEVHERTGIPIIAGGLIRTREDIELAYQGGAQAVSTSQPELWDT</sequence>
<dbReference type="GO" id="GO:0006071">
    <property type="term" value="P:glycerol metabolic process"/>
    <property type="evidence" value="ECO:0007669"/>
    <property type="project" value="UniProtKB-UniRule"/>
</dbReference>
<dbReference type="Pfam" id="PF04309">
    <property type="entry name" value="G3P_antiterm"/>
    <property type="match status" value="1"/>
</dbReference>
<proteinExistence type="predicted"/>
<dbReference type="Gene3D" id="3.20.20.70">
    <property type="entry name" value="Aldolase class I"/>
    <property type="match status" value="1"/>
</dbReference>
<dbReference type="PANTHER" id="PTHR35787">
    <property type="entry name" value="GLYCEROL UPTAKE OPERON ANTITERMINATOR REGULATORY PROTEIN"/>
    <property type="match status" value="1"/>
</dbReference>
<accession>A0A7D7MIW4</accession>
<keyword evidence="3" id="KW-1185">Reference proteome</keyword>
<dbReference type="EMBL" id="CP059540">
    <property type="protein sequence ID" value="QMT19050.1"/>
    <property type="molecule type" value="Genomic_DNA"/>
</dbReference>
<evidence type="ECO:0000313" key="3">
    <source>
        <dbReference type="Proteomes" id="UP000514716"/>
    </source>
</evidence>
<dbReference type="PIRSF" id="PIRSF016897">
    <property type="entry name" value="GlpP"/>
    <property type="match status" value="1"/>
</dbReference>
<protein>
    <recommendedName>
        <fullName evidence="1">Glycerol uptake operon antiterminator regulatory protein</fullName>
    </recommendedName>
</protein>
<name>A0A7D7MIW4_PLAMR</name>